<protein>
    <recommendedName>
        <fullName evidence="4">Transmembrane protein</fullName>
    </recommendedName>
</protein>
<gene>
    <name evidence="2" type="ORF">BSAL_74635</name>
</gene>
<dbReference type="AlphaFoldDB" id="A0A0S4IUK9"/>
<dbReference type="VEuPathDB" id="TriTrypDB:BSAL_74635"/>
<evidence type="ECO:0008006" key="4">
    <source>
        <dbReference type="Google" id="ProtNLM"/>
    </source>
</evidence>
<dbReference type="EMBL" id="CYKH01000660">
    <property type="protein sequence ID" value="CUG11829.1"/>
    <property type="molecule type" value="Genomic_DNA"/>
</dbReference>
<evidence type="ECO:0000313" key="2">
    <source>
        <dbReference type="EMBL" id="CUG11829.1"/>
    </source>
</evidence>
<feature type="transmembrane region" description="Helical" evidence="1">
    <location>
        <begin position="310"/>
        <end position="337"/>
    </location>
</feature>
<evidence type="ECO:0000256" key="1">
    <source>
        <dbReference type="SAM" id="Phobius"/>
    </source>
</evidence>
<feature type="transmembrane region" description="Helical" evidence="1">
    <location>
        <begin position="268"/>
        <end position="290"/>
    </location>
</feature>
<keyword evidence="3" id="KW-1185">Reference proteome</keyword>
<keyword evidence="1" id="KW-0812">Transmembrane</keyword>
<feature type="transmembrane region" description="Helical" evidence="1">
    <location>
        <begin position="400"/>
        <end position="421"/>
    </location>
</feature>
<keyword evidence="1" id="KW-1133">Transmembrane helix</keyword>
<sequence length="472" mass="49862">MAMGTATNSEFCVYFEQHAQWNNDWPKGCRYSSPTASVSPTSSITMTPLPLLSTTGSLITASPTSLLTSSTTSSDESSLSTSLTAQCAIDFYLAPVSLIVPNLADLEVLNCSGTASCDVSLFAANMTTTNASSTATHNQSTMQSASTIVEFRVINFPILPNASLVHLCMPQRWYLQAPSNSFITTITTFPTNLIGVDSAKTCATVVSDISLEPLALLTTTNISLQARCINGGLLPVPVSILVYWPPAPSTDSPTAVSTATQGITSTGAILGVVGGAASAASSTALLAILTCDDVPPMNTVTYFVSVFFELGLATVALGNVGIVVAVLLLQLVVVLVLRRSRKAKQRRCCWCCFFVCGATPLRVCNVPLPLAEHPRHLGLLLPGSLLGAVGVTLREPTPSNVALGAIAIICIFTAFAGQIAVQRLVALPRASFVLFQPPYSVGTDLEKRFLFPAGRWEPSQVSQARLAHFLRQ</sequence>
<accession>A0A0S4IUK9</accession>
<organism evidence="2 3">
    <name type="scientific">Bodo saltans</name>
    <name type="common">Flagellated protozoan</name>
    <dbReference type="NCBI Taxonomy" id="75058"/>
    <lineage>
        <taxon>Eukaryota</taxon>
        <taxon>Discoba</taxon>
        <taxon>Euglenozoa</taxon>
        <taxon>Kinetoplastea</taxon>
        <taxon>Metakinetoplastina</taxon>
        <taxon>Eubodonida</taxon>
        <taxon>Bodonidae</taxon>
        <taxon>Bodo</taxon>
    </lineage>
</organism>
<dbReference type="Proteomes" id="UP000051952">
    <property type="component" value="Unassembled WGS sequence"/>
</dbReference>
<proteinExistence type="predicted"/>
<name>A0A0S4IUK9_BODSA</name>
<keyword evidence="1" id="KW-0472">Membrane</keyword>
<reference evidence="3" key="1">
    <citation type="submission" date="2015-09" db="EMBL/GenBank/DDBJ databases">
        <authorList>
            <consortium name="Pathogen Informatics"/>
        </authorList>
    </citation>
    <scope>NUCLEOTIDE SEQUENCE [LARGE SCALE GENOMIC DNA]</scope>
    <source>
        <strain evidence="3">Lake Konstanz</strain>
    </source>
</reference>
<evidence type="ECO:0000313" key="3">
    <source>
        <dbReference type="Proteomes" id="UP000051952"/>
    </source>
</evidence>